<organism evidence="1 2">
    <name type="scientific">Brugia timori</name>
    <dbReference type="NCBI Taxonomy" id="42155"/>
    <lineage>
        <taxon>Eukaryota</taxon>
        <taxon>Metazoa</taxon>
        <taxon>Ecdysozoa</taxon>
        <taxon>Nematoda</taxon>
        <taxon>Chromadorea</taxon>
        <taxon>Rhabditida</taxon>
        <taxon>Spirurina</taxon>
        <taxon>Spiruromorpha</taxon>
        <taxon>Filarioidea</taxon>
        <taxon>Onchocercidae</taxon>
        <taxon>Brugia</taxon>
    </lineage>
</organism>
<keyword evidence="2" id="KW-1185">Reference proteome</keyword>
<gene>
    <name evidence="1" type="ORF">BTMF_LOCUS5724</name>
</gene>
<evidence type="ECO:0000313" key="2">
    <source>
        <dbReference type="Proteomes" id="UP000280834"/>
    </source>
</evidence>
<reference evidence="1 2" key="1">
    <citation type="submission" date="2018-11" db="EMBL/GenBank/DDBJ databases">
        <authorList>
            <consortium name="Pathogen Informatics"/>
        </authorList>
    </citation>
    <scope>NUCLEOTIDE SEQUENCE [LARGE SCALE GENOMIC DNA]</scope>
</reference>
<dbReference type="Proteomes" id="UP000280834">
    <property type="component" value="Unassembled WGS sequence"/>
</dbReference>
<dbReference type="AlphaFoldDB" id="A0A3P7TC40"/>
<proteinExistence type="predicted"/>
<protein>
    <submittedName>
        <fullName evidence="1">Uncharacterized protein</fullName>
    </submittedName>
</protein>
<dbReference type="EMBL" id="UZAG01006389">
    <property type="protein sequence ID" value="VDO18411.1"/>
    <property type="molecule type" value="Genomic_DNA"/>
</dbReference>
<name>A0A3P7TC40_9BILA</name>
<sequence>MILWKINPVGPLCKCGGVRELARLTSNSSDAFTAVTWLPVILSSSLLGWLSTSPCSSFVANSSGHINIYEAIVDAAEFLTDIHTSGRRDVSHFESRTDEKGDEFQVSRIILGLLE</sequence>
<accession>A0A3P7TC40</accession>
<evidence type="ECO:0000313" key="1">
    <source>
        <dbReference type="EMBL" id="VDO18411.1"/>
    </source>
</evidence>